<dbReference type="CDD" id="cd06222">
    <property type="entry name" value="RNase_H_like"/>
    <property type="match status" value="1"/>
</dbReference>
<dbReference type="GO" id="GO:0003676">
    <property type="term" value="F:nucleic acid binding"/>
    <property type="evidence" value="ECO:0007669"/>
    <property type="project" value="InterPro"/>
</dbReference>
<dbReference type="SUPFAM" id="SSF53098">
    <property type="entry name" value="Ribonuclease H-like"/>
    <property type="match status" value="1"/>
</dbReference>
<dbReference type="OrthoDB" id="679727at2759"/>
<evidence type="ECO:0000313" key="3">
    <source>
        <dbReference type="Proteomes" id="UP000275267"/>
    </source>
</evidence>
<accession>A0A3L6SG76</accession>
<keyword evidence="3" id="KW-1185">Reference proteome</keyword>
<dbReference type="InterPro" id="IPR052929">
    <property type="entry name" value="RNase_H-like_EbsB-rel"/>
</dbReference>
<dbReference type="InterPro" id="IPR044730">
    <property type="entry name" value="RNase_H-like_dom_plant"/>
</dbReference>
<dbReference type="InterPro" id="IPR036397">
    <property type="entry name" value="RNaseH_sf"/>
</dbReference>
<evidence type="ECO:0000313" key="2">
    <source>
        <dbReference type="EMBL" id="RLN19509.1"/>
    </source>
</evidence>
<name>A0A3L6SG76_PANMI</name>
<proteinExistence type="predicted"/>
<dbReference type="EMBL" id="PQIB02000005">
    <property type="protein sequence ID" value="RLN19509.1"/>
    <property type="molecule type" value="Genomic_DNA"/>
</dbReference>
<dbReference type="PANTHER" id="PTHR47074:SF70">
    <property type="entry name" value="OS07G0513450 PROTEIN"/>
    <property type="match status" value="1"/>
</dbReference>
<dbReference type="STRING" id="4540.A0A3L6SG76"/>
<organism evidence="2 3">
    <name type="scientific">Panicum miliaceum</name>
    <name type="common">Proso millet</name>
    <name type="synonym">Broomcorn millet</name>
    <dbReference type="NCBI Taxonomy" id="4540"/>
    <lineage>
        <taxon>Eukaryota</taxon>
        <taxon>Viridiplantae</taxon>
        <taxon>Streptophyta</taxon>
        <taxon>Embryophyta</taxon>
        <taxon>Tracheophyta</taxon>
        <taxon>Spermatophyta</taxon>
        <taxon>Magnoliopsida</taxon>
        <taxon>Liliopsida</taxon>
        <taxon>Poales</taxon>
        <taxon>Poaceae</taxon>
        <taxon>PACMAD clade</taxon>
        <taxon>Panicoideae</taxon>
        <taxon>Panicodae</taxon>
        <taxon>Paniceae</taxon>
        <taxon>Panicinae</taxon>
        <taxon>Panicum</taxon>
        <taxon>Panicum sect. Panicum</taxon>
    </lineage>
</organism>
<comment type="caution">
    <text evidence="2">The sequence shown here is derived from an EMBL/GenBank/DDBJ whole genome shotgun (WGS) entry which is preliminary data.</text>
</comment>
<dbReference type="Gene3D" id="3.30.420.10">
    <property type="entry name" value="Ribonuclease H-like superfamily/Ribonuclease H"/>
    <property type="match status" value="1"/>
</dbReference>
<dbReference type="GO" id="GO:0004523">
    <property type="term" value="F:RNA-DNA hybrid ribonuclease activity"/>
    <property type="evidence" value="ECO:0007669"/>
    <property type="project" value="InterPro"/>
</dbReference>
<sequence>MDIDTRCAVCWRLDEDGGHCFFKCKFAKECWRALNLEDARQVLSGLSSAKQVTEHVLSMPEEKKLLIVGLVWAWWDARNKANVGEQRRSTDEIIYRPRSVVHQEKEAVTEGVQANARGHAQRWISPPPDVWKINVDAAFWDDELAGAWGFVVRDSNATAVLAGAGRLAVVRDALCTEAHACLAALQAAASQGMQHIILETDSRVLVKALQTNEHDLAQGGALFREAKFTLATMFSSWSIVHVYRCGNSVAHSLARLGRDRDLDHPSVWVHPLPEFVNNLLVRDSTAP</sequence>
<reference evidence="3" key="1">
    <citation type="journal article" date="2019" name="Nat. Commun.">
        <title>The genome of broomcorn millet.</title>
        <authorList>
            <person name="Zou C."/>
            <person name="Miki D."/>
            <person name="Li D."/>
            <person name="Tang Q."/>
            <person name="Xiao L."/>
            <person name="Rajput S."/>
            <person name="Deng P."/>
            <person name="Jia W."/>
            <person name="Huang R."/>
            <person name="Zhang M."/>
            <person name="Sun Y."/>
            <person name="Hu J."/>
            <person name="Fu X."/>
            <person name="Schnable P.S."/>
            <person name="Li F."/>
            <person name="Zhang H."/>
            <person name="Feng B."/>
            <person name="Zhu X."/>
            <person name="Liu R."/>
            <person name="Schnable J.C."/>
            <person name="Zhu J.-K."/>
            <person name="Zhang H."/>
        </authorList>
    </citation>
    <scope>NUCLEOTIDE SEQUENCE [LARGE SCALE GENOMIC DNA]</scope>
</reference>
<evidence type="ECO:0000259" key="1">
    <source>
        <dbReference type="Pfam" id="PF13456"/>
    </source>
</evidence>
<dbReference type="Pfam" id="PF13456">
    <property type="entry name" value="RVT_3"/>
    <property type="match status" value="1"/>
</dbReference>
<dbReference type="InterPro" id="IPR012337">
    <property type="entry name" value="RNaseH-like_sf"/>
</dbReference>
<gene>
    <name evidence="2" type="ORF">C2845_PM02G38690</name>
</gene>
<dbReference type="AlphaFoldDB" id="A0A3L6SG76"/>
<dbReference type="Proteomes" id="UP000275267">
    <property type="component" value="Unassembled WGS sequence"/>
</dbReference>
<protein>
    <recommendedName>
        <fullName evidence="1">RNase H type-1 domain-containing protein</fullName>
    </recommendedName>
</protein>
<dbReference type="InterPro" id="IPR002156">
    <property type="entry name" value="RNaseH_domain"/>
</dbReference>
<dbReference type="PANTHER" id="PTHR47074">
    <property type="entry name" value="BNAC02G40300D PROTEIN"/>
    <property type="match status" value="1"/>
</dbReference>
<feature type="domain" description="RNase H type-1" evidence="1">
    <location>
        <begin position="134"/>
        <end position="255"/>
    </location>
</feature>